<organism evidence="2 3">
    <name type="scientific">Dimargaris cristalligena</name>
    <dbReference type="NCBI Taxonomy" id="215637"/>
    <lineage>
        <taxon>Eukaryota</taxon>
        <taxon>Fungi</taxon>
        <taxon>Fungi incertae sedis</taxon>
        <taxon>Zoopagomycota</taxon>
        <taxon>Kickxellomycotina</taxon>
        <taxon>Dimargaritomycetes</taxon>
        <taxon>Dimargaritales</taxon>
        <taxon>Dimargaritaceae</taxon>
        <taxon>Dimargaris</taxon>
    </lineage>
</organism>
<proteinExistence type="predicted"/>
<keyword evidence="1" id="KW-0812">Transmembrane</keyword>
<feature type="transmembrane region" description="Helical" evidence="1">
    <location>
        <begin position="49"/>
        <end position="66"/>
    </location>
</feature>
<reference evidence="3" key="1">
    <citation type="journal article" date="2018" name="Nat. Microbiol.">
        <title>Leveraging single-cell genomics to expand the fungal tree of life.</title>
        <authorList>
            <person name="Ahrendt S.R."/>
            <person name="Quandt C.A."/>
            <person name="Ciobanu D."/>
            <person name="Clum A."/>
            <person name="Salamov A."/>
            <person name="Andreopoulos B."/>
            <person name="Cheng J.F."/>
            <person name="Woyke T."/>
            <person name="Pelin A."/>
            <person name="Henrissat B."/>
            <person name="Reynolds N.K."/>
            <person name="Benny G.L."/>
            <person name="Smith M.E."/>
            <person name="James T.Y."/>
            <person name="Grigoriev I.V."/>
        </authorList>
    </citation>
    <scope>NUCLEOTIDE SEQUENCE [LARGE SCALE GENOMIC DNA]</scope>
    <source>
        <strain evidence="3">RSA 468</strain>
    </source>
</reference>
<feature type="transmembrane region" description="Helical" evidence="1">
    <location>
        <begin position="72"/>
        <end position="89"/>
    </location>
</feature>
<protein>
    <submittedName>
        <fullName evidence="2">Uncharacterized protein</fullName>
    </submittedName>
</protein>
<feature type="transmembrane region" description="Helical" evidence="1">
    <location>
        <begin position="23"/>
        <end position="42"/>
    </location>
</feature>
<evidence type="ECO:0000313" key="2">
    <source>
        <dbReference type="EMBL" id="RKP33216.1"/>
    </source>
</evidence>
<gene>
    <name evidence="2" type="ORF">BJ085DRAFT_31040</name>
</gene>
<keyword evidence="1" id="KW-1133">Transmembrane helix</keyword>
<dbReference type="Proteomes" id="UP000268162">
    <property type="component" value="Unassembled WGS sequence"/>
</dbReference>
<sequence>MDYLNSYNQSINNFMSPLDNPPVMAFLKLFLIVYGSMIAPHLPDYILKWFNFVPFKIFVLFLIVWTSNHDPTVALLIAVGFTVSINVLSGKKAFEAFRGVNTLGV</sequence>
<evidence type="ECO:0000313" key="3">
    <source>
        <dbReference type="Proteomes" id="UP000268162"/>
    </source>
</evidence>
<keyword evidence="3" id="KW-1185">Reference proteome</keyword>
<keyword evidence="1" id="KW-0472">Membrane</keyword>
<dbReference type="AlphaFoldDB" id="A0A4P9ZJ15"/>
<accession>A0A4P9ZJ15</accession>
<evidence type="ECO:0000256" key="1">
    <source>
        <dbReference type="SAM" id="Phobius"/>
    </source>
</evidence>
<name>A0A4P9ZJ15_9FUNG</name>
<dbReference type="EMBL" id="ML004188">
    <property type="protein sequence ID" value="RKP33216.1"/>
    <property type="molecule type" value="Genomic_DNA"/>
</dbReference>